<comment type="similarity">
    <text evidence="3">Belongs to the RecD family. RecD2 subfamily.</text>
</comment>
<dbReference type="GO" id="GO:0003677">
    <property type="term" value="F:DNA binding"/>
    <property type="evidence" value="ECO:0007669"/>
    <property type="project" value="UniProtKB-UniRule"/>
</dbReference>
<feature type="domain" description="AAA+ ATPase" evidence="5">
    <location>
        <begin position="346"/>
        <end position="526"/>
    </location>
</feature>
<dbReference type="InterPro" id="IPR003583">
    <property type="entry name" value="Hlx-hairpin-Hlx_DNA-bd_motif"/>
</dbReference>
<keyword evidence="3 6" id="KW-0347">Helicase</keyword>
<keyword evidence="3" id="KW-0413">Isomerase</keyword>
<dbReference type="InterPro" id="IPR050534">
    <property type="entry name" value="Coronavir_polyprotein_1ab"/>
</dbReference>
<dbReference type="CDD" id="cd18809">
    <property type="entry name" value="SF1_C_RecD"/>
    <property type="match status" value="1"/>
</dbReference>
<proteinExistence type="inferred from homology"/>
<evidence type="ECO:0000256" key="2">
    <source>
        <dbReference type="ARBA" id="ARBA00022840"/>
    </source>
</evidence>
<keyword evidence="3" id="KW-0378">Hydrolase</keyword>
<evidence type="ECO:0000256" key="1">
    <source>
        <dbReference type="ARBA" id="ARBA00022741"/>
    </source>
</evidence>
<dbReference type="Gene3D" id="3.40.50.300">
    <property type="entry name" value="P-loop containing nucleotide triphosphate hydrolases"/>
    <property type="match status" value="2"/>
</dbReference>
<dbReference type="Gene3D" id="1.10.150.20">
    <property type="entry name" value="5' to 3' exonuclease, C-terminal subdomain"/>
    <property type="match status" value="1"/>
</dbReference>
<dbReference type="InterPro" id="IPR006345">
    <property type="entry name" value="RecD2"/>
</dbReference>
<dbReference type="Pfam" id="PF14520">
    <property type="entry name" value="HHH_5"/>
    <property type="match status" value="1"/>
</dbReference>
<evidence type="ECO:0000313" key="7">
    <source>
        <dbReference type="Proteomes" id="UP000298595"/>
    </source>
</evidence>
<dbReference type="InterPro" id="IPR055446">
    <property type="entry name" value="RecD2_N_OB"/>
</dbReference>
<dbReference type="Pfam" id="PF18335">
    <property type="entry name" value="SH3_13"/>
    <property type="match status" value="1"/>
</dbReference>
<dbReference type="Gene3D" id="1.10.10.2220">
    <property type="match status" value="1"/>
</dbReference>
<keyword evidence="1 3" id="KW-0547">Nucleotide-binding</keyword>
<feature type="binding site" evidence="3">
    <location>
        <begin position="357"/>
        <end position="361"/>
    </location>
    <ligand>
        <name>ATP</name>
        <dbReference type="ChEBI" id="CHEBI:30616"/>
    </ligand>
</feature>
<dbReference type="InterPro" id="IPR027417">
    <property type="entry name" value="P-loop_NTPase"/>
</dbReference>
<dbReference type="CDD" id="cd17933">
    <property type="entry name" value="DEXSc_RecD-like"/>
    <property type="match status" value="1"/>
</dbReference>
<accession>A0A4D8PNT1</accession>
<dbReference type="GO" id="GO:0005524">
    <property type="term" value="F:ATP binding"/>
    <property type="evidence" value="ECO:0007669"/>
    <property type="project" value="UniProtKB-UniRule"/>
</dbReference>
<dbReference type="KEGG" id="aare:D3093_13515"/>
<dbReference type="Pfam" id="PF23139">
    <property type="entry name" value="OB_YrrC"/>
    <property type="match status" value="1"/>
</dbReference>
<dbReference type="SMART" id="SM00382">
    <property type="entry name" value="AAA"/>
    <property type="match status" value="1"/>
</dbReference>
<dbReference type="AlphaFoldDB" id="A0A4D8PNT1"/>
<dbReference type="InterPro" id="IPR010994">
    <property type="entry name" value="RuvA_2-like"/>
</dbReference>
<dbReference type="EC" id="5.6.2.3" evidence="3"/>
<dbReference type="GO" id="GO:0017116">
    <property type="term" value="F:single-stranded DNA helicase activity"/>
    <property type="evidence" value="ECO:0007669"/>
    <property type="project" value="TreeGrafter"/>
</dbReference>
<name>A0A4D8PNT1_9PROT</name>
<reference evidence="6 7" key="1">
    <citation type="submission" date="2018-09" db="EMBL/GenBank/DDBJ databases">
        <title>Whole genome based analysis of evolution and adaptive divergence in Indian and Brazilian strains of Azospirillum brasilense.</title>
        <authorList>
            <person name="Singh C."/>
            <person name="Tripathi A.K."/>
        </authorList>
    </citation>
    <scope>NUCLEOTIDE SEQUENCE [LARGE SCALE GENOMIC DNA]</scope>
    <source>
        <strain evidence="6 7">MTCC4035</strain>
    </source>
</reference>
<evidence type="ECO:0000259" key="5">
    <source>
        <dbReference type="SMART" id="SM00382"/>
    </source>
</evidence>
<dbReference type="InterPro" id="IPR041451">
    <property type="entry name" value="RecD2_SH13"/>
</dbReference>
<organism evidence="6 7">
    <name type="scientific">Azospirillum argentinense</name>
    <dbReference type="NCBI Taxonomy" id="2970906"/>
    <lineage>
        <taxon>Bacteria</taxon>
        <taxon>Pseudomonadati</taxon>
        <taxon>Pseudomonadota</taxon>
        <taxon>Alphaproteobacteria</taxon>
        <taxon>Rhodospirillales</taxon>
        <taxon>Azospirillaceae</taxon>
        <taxon>Azospirillum</taxon>
    </lineage>
</organism>
<dbReference type="InterPro" id="IPR003593">
    <property type="entry name" value="AAA+_ATPase"/>
</dbReference>
<dbReference type="Proteomes" id="UP000298595">
    <property type="component" value="Chromosome"/>
</dbReference>
<dbReference type="PANTHER" id="PTHR43788">
    <property type="entry name" value="DNA2/NAM7 HELICASE FAMILY MEMBER"/>
    <property type="match status" value="1"/>
</dbReference>
<dbReference type="GO" id="GO:0016887">
    <property type="term" value="F:ATP hydrolysis activity"/>
    <property type="evidence" value="ECO:0007669"/>
    <property type="project" value="RHEA"/>
</dbReference>
<gene>
    <name evidence="3" type="primary">recD2</name>
    <name evidence="6" type="ORF">D3093_13515</name>
</gene>
<dbReference type="InterPro" id="IPR029493">
    <property type="entry name" value="RecD2-like_HHH"/>
</dbReference>
<dbReference type="SMART" id="SM00278">
    <property type="entry name" value="HhH1"/>
    <property type="match status" value="2"/>
</dbReference>
<dbReference type="GO" id="GO:0006310">
    <property type="term" value="P:DNA recombination"/>
    <property type="evidence" value="ECO:0007669"/>
    <property type="project" value="InterPro"/>
</dbReference>
<dbReference type="PANTHER" id="PTHR43788:SF6">
    <property type="entry name" value="DNA HELICASE B"/>
    <property type="match status" value="1"/>
</dbReference>
<evidence type="ECO:0000259" key="4">
    <source>
        <dbReference type="SMART" id="SM00278"/>
    </source>
</evidence>
<feature type="domain" description="Helix-hairpin-helix DNA-binding motif class 1" evidence="4">
    <location>
        <begin position="130"/>
        <end position="149"/>
    </location>
</feature>
<dbReference type="Pfam" id="PF14490">
    <property type="entry name" value="HHH_RecD2"/>
    <property type="match status" value="1"/>
</dbReference>
<comment type="function">
    <text evidence="3">DNA-dependent ATPase and ATP-dependent 5'-3' DNA helicase. Has no activity on blunt DNA or DNA with 3'-overhangs, requires at least 10 bases of 5'-ssDNA for helicase activity.</text>
</comment>
<evidence type="ECO:0000256" key="3">
    <source>
        <dbReference type="HAMAP-Rule" id="MF_01488"/>
    </source>
</evidence>
<dbReference type="Pfam" id="PF13538">
    <property type="entry name" value="UvrD_C_2"/>
    <property type="match status" value="1"/>
</dbReference>
<protein>
    <recommendedName>
        <fullName evidence="3">ATP-dependent RecD2 DNA helicase</fullName>
        <ecNumber evidence="3">5.6.2.3</ecNumber>
    </recommendedName>
    <alternativeName>
        <fullName evidence="3">DNA 5'-3' helicase subunit RecD2</fullName>
    </alternativeName>
</protein>
<dbReference type="SUPFAM" id="SSF52540">
    <property type="entry name" value="P-loop containing nucleoside triphosphate hydrolases"/>
    <property type="match status" value="2"/>
</dbReference>
<dbReference type="GO" id="GO:0009338">
    <property type="term" value="C:exodeoxyribonuclease V complex"/>
    <property type="evidence" value="ECO:0007669"/>
    <property type="project" value="TreeGrafter"/>
</dbReference>
<evidence type="ECO:0000313" key="6">
    <source>
        <dbReference type="EMBL" id="QCN96489.1"/>
    </source>
</evidence>
<dbReference type="EMBL" id="CP032321">
    <property type="protein sequence ID" value="QCN96489.1"/>
    <property type="molecule type" value="Genomic_DNA"/>
</dbReference>
<dbReference type="Pfam" id="PF13245">
    <property type="entry name" value="AAA_19"/>
    <property type="match status" value="1"/>
</dbReference>
<keyword evidence="2 3" id="KW-0067">ATP-binding</keyword>
<comment type="catalytic activity">
    <reaction evidence="3">
        <text>ATP + H2O = ADP + phosphate + H(+)</text>
        <dbReference type="Rhea" id="RHEA:13065"/>
        <dbReference type="ChEBI" id="CHEBI:15377"/>
        <dbReference type="ChEBI" id="CHEBI:15378"/>
        <dbReference type="ChEBI" id="CHEBI:30616"/>
        <dbReference type="ChEBI" id="CHEBI:43474"/>
        <dbReference type="ChEBI" id="CHEBI:456216"/>
        <dbReference type="EC" id="5.6.2.3"/>
    </reaction>
</comment>
<dbReference type="Gene3D" id="2.30.30.940">
    <property type="match status" value="1"/>
</dbReference>
<dbReference type="GO" id="GO:0043139">
    <property type="term" value="F:5'-3' DNA helicase activity"/>
    <property type="evidence" value="ECO:0007669"/>
    <property type="project" value="UniProtKB-UniRule"/>
</dbReference>
<dbReference type="GO" id="GO:0006281">
    <property type="term" value="P:DNA repair"/>
    <property type="evidence" value="ECO:0007669"/>
    <property type="project" value="InterPro"/>
</dbReference>
<dbReference type="SUPFAM" id="SSF47781">
    <property type="entry name" value="RuvA domain 2-like"/>
    <property type="match status" value="1"/>
</dbReference>
<feature type="domain" description="Helix-hairpin-helix DNA-binding motif class 1" evidence="4">
    <location>
        <begin position="194"/>
        <end position="213"/>
    </location>
</feature>
<sequence length="729" mass="78654">MSGDASTAAGPPREPLSGLVERVTFHSPETGFCVLRLKVRGQRDLVTLVGHAATIGAGEFVQASGAWVNDRNHGLQFKADFLRATPPTTVEGIEKYLGSGLIRGIGPVYAKKMVKAFGEAVFDVIEQEPDRLRQVTGIGPKRAQRIIAGWADQKVIREIMIFLHSHGVGTSRAVRIFKTYGPDAIRLITENPYRLARDIRGIGFKTADAVAARLGIEKTAMIRARAGIGYALAEATDQGHCGVPVAELIPMAVKLLEIDAAILETAAELERQDGAVVADSLGGEPCLFLASLHRAEQAIADRLRRLAGGPVPWPEIDAEKAIPWVEAKAGITLAEGQREALRQAATSKLLVITGGPGVGKTTLVNSILTMLKAKGVSIALAAPTGRAAKRLSESTGMEARTIHRLLETDPQAGGFKRDETNPLDCDLLVVDETSMVDVPLMNALLRAVPGRAALLLVGDVDQLPSVGPGQVLGDVIGSGAVPVVRLTEIFRQAATSRIIVNAHRINAGQMPETPKAGENSDFYFVEAATPEAGVAKLIEMVRDRIPRRFGADPVRDVQILCPMNRGGLGARSLNIELQRVLNPPGESRVERFGWTFGPGDKVMQVENNYDKEVYNGDLGIVSAVDTEEGVLTATFDGRPVTYDFGELDEIVLAYATTIHKSQGSEYPVVVIPVVTQHYTMLHRNLIYTGVTRGKRLVIMLGQRRALAMAVRGVQGRRRWTKLGEWLSPL</sequence>
<dbReference type="NCBIfam" id="TIGR01448">
    <property type="entry name" value="recD_rel"/>
    <property type="match status" value="1"/>
</dbReference>
<keyword evidence="3" id="KW-0238">DNA-binding</keyword>
<dbReference type="InterPro" id="IPR027785">
    <property type="entry name" value="UvrD-like_helicase_C"/>
</dbReference>
<dbReference type="HAMAP" id="MF_01488">
    <property type="entry name" value="RecD2"/>
    <property type="match status" value="1"/>
</dbReference>